<evidence type="ECO:0000313" key="2">
    <source>
        <dbReference type="Proteomes" id="UP000887159"/>
    </source>
</evidence>
<comment type="caution">
    <text evidence="1">The sequence shown here is derived from an EMBL/GenBank/DDBJ whole genome shotgun (WGS) entry which is preliminary data.</text>
</comment>
<dbReference type="EMBL" id="BMAU01021201">
    <property type="protein sequence ID" value="GFX97986.1"/>
    <property type="molecule type" value="Genomic_DNA"/>
</dbReference>
<keyword evidence="2" id="KW-1185">Reference proteome</keyword>
<dbReference type="Proteomes" id="UP000887159">
    <property type="component" value="Unassembled WGS sequence"/>
</dbReference>
<accession>A0A8X6RUY7</accession>
<sequence>MRIPALLSCMVQIDNEAAMLNCLLQSNDCEERRVTRCRKVLPNIPLLALDTSAVTKLWGKNRGSPLTC</sequence>
<reference evidence="1" key="1">
    <citation type="submission" date="2020-08" db="EMBL/GenBank/DDBJ databases">
        <title>Multicomponent nature underlies the extraordinary mechanical properties of spider dragline silk.</title>
        <authorList>
            <person name="Kono N."/>
            <person name="Nakamura H."/>
            <person name="Mori M."/>
            <person name="Yoshida Y."/>
            <person name="Ohtoshi R."/>
            <person name="Malay A.D."/>
            <person name="Moran D.A.P."/>
            <person name="Tomita M."/>
            <person name="Numata K."/>
            <person name="Arakawa K."/>
        </authorList>
    </citation>
    <scope>NUCLEOTIDE SEQUENCE</scope>
</reference>
<gene>
    <name evidence="1" type="ORF">TNCV_4906371</name>
</gene>
<dbReference type="AlphaFoldDB" id="A0A8X6RUY7"/>
<evidence type="ECO:0000313" key="1">
    <source>
        <dbReference type="EMBL" id="GFX97986.1"/>
    </source>
</evidence>
<organism evidence="1 2">
    <name type="scientific">Trichonephila clavipes</name>
    <name type="common">Golden silk orbweaver</name>
    <name type="synonym">Nephila clavipes</name>
    <dbReference type="NCBI Taxonomy" id="2585209"/>
    <lineage>
        <taxon>Eukaryota</taxon>
        <taxon>Metazoa</taxon>
        <taxon>Ecdysozoa</taxon>
        <taxon>Arthropoda</taxon>
        <taxon>Chelicerata</taxon>
        <taxon>Arachnida</taxon>
        <taxon>Araneae</taxon>
        <taxon>Araneomorphae</taxon>
        <taxon>Entelegynae</taxon>
        <taxon>Araneoidea</taxon>
        <taxon>Nephilidae</taxon>
        <taxon>Trichonephila</taxon>
    </lineage>
</organism>
<proteinExistence type="predicted"/>
<name>A0A8X6RUY7_TRICX</name>
<protein>
    <submittedName>
        <fullName evidence="1">Uncharacterized protein</fullName>
    </submittedName>
</protein>